<evidence type="ECO:0000256" key="1">
    <source>
        <dbReference type="SAM" id="MobiDB-lite"/>
    </source>
</evidence>
<name>A0AAD8LYM2_9APIA</name>
<dbReference type="InterPro" id="IPR034393">
    <property type="entry name" value="TatSF1-like"/>
</dbReference>
<dbReference type="Proteomes" id="UP001237642">
    <property type="component" value="Unassembled WGS sequence"/>
</dbReference>
<evidence type="ECO:0000259" key="2">
    <source>
        <dbReference type="Pfam" id="PF26130"/>
    </source>
</evidence>
<evidence type="ECO:0000313" key="4">
    <source>
        <dbReference type="Proteomes" id="UP001237642"/>
    </source>
</evidence>
<dbReference type="Pfam" id="PF26130">
    <property type="entry name" value="PB1-like"/>
    <property type="match status" value="1"/>
</dbReference>
<dbReference type="PANTHER" id="PTHR15608:SF0">
    <property type="entry name" value="HIV TAT-SPECIFIC FACTOR 1"/>
    <property type="match status" value="1"/>
</dbReference>
<feature type="compositionally biased region" description="Basic and acidic residues" evidence="1">
    <location>
        <begin position="528"/>
        <end position="540"/>
    </location>
</feature>
<keyword evidence="4" id="KW-1185">Reference proteome</keyword>
<reference evidence="3" key="1">
    <citation type="submission" date="2023-02" db="EMBL/GenBank/DDBJ databases">
        <title>Genome of toxic invasive species Heracleum sosnowskyi carries increased number of genes despite the absence of recent whole-genome duplications.</title>
        <authorList>
            <person name="Schelkunov M."/>
            <person name="Shtratnikova V."/>
            <person name="Makarenko M."/>
            <person name="Klepikova A."/>
            <person name="Omelchenko D."/>
            <person name="Novikova G."/>
            <person name="Obukhova E."/>
            <person name="Bogdanov V."/>
            <person name="Penin A."/>
            <person name="Logacheva M."/>
        </authorList>
    </citation>
    <scope>NUCLEOTIDE SEQUENCE</scope>
    <source>
        <strain evidence="3">Hsosn_3</strain>
        <tissue evidence="3">Leaf</tissue>
    </source>
</reference>
<feature type="region of interest" description="Disordered" evidence="1">
    <location>
        <begin position="521"/>
        <end position="540"/>
    </location>
</feature>
<evidence type="ECO:0000313" key="3">
    <source>
        <dbReference type="EMBL" id="KAK1353237.1"/>
    </source>
</evidence>
<dbReference type="GO" id="GO:0003723">
    <property type="term" value="F:RNA binding"/>
    <property type="evidence" value="ECO:0007669"/>
    <property type="project" value="TreeGrafter"/>
</dbReference>
<dbReference type="AlphaFoldDB" id="A0AAD8LYM2"/>
<feature type="domain" description="PB1-like" evidence="2">
    <location>
        <begin position="393"/>
        <end position="485"/>
    </location>
</feature>
<accession>A0AAD8LYM2</accession>
<dbReference type="EMBL" id="JAUIZM010000013">
    <property type="protein sequence ID" value="KAK1353237.1"/>
    <property type="molecule type" value="Genomic_DNA"/>
</dbReference>
<gene>
    <name evidence="3" type="ORF">POM88_052372</name>
</gene>
<dbReference type="GO" id="GO:0005686">
    <property type="term" value="C:U2 snRNP"/>
    <property type="evidence" value="ECO:0007669"/>
    <property type="project" value="TreeGrafter"/>
</dbReference>
<sequence length="540" mass="61213">MKVLQARNDVNVTELMDVGLYLADFVVGKSILSTKYDDDDEHCIWKSVTSNLVTVIPNLNEMQFGSKFCDVLHNDAIIRVTGQIIPTAEKVIYASLQSTRIILVGPVSVVKIQAHKKNALRGEGCVLNQMLGHILVEMRRPETKQSVSFAEFLTTNQNVKDIFSLDWALEYDVIVKEKASVSSKVAEPVNDAEMSSPEKPEDRRKPINSWFKSKLITYVYVNEFPVYITYDENVKVHFKCGMVNEIPEGRNPCEKIYFVKRTRRDKGDTYIFIKVPSISLYLQLLDKVPPMLGGKNCMLFTKAKFKQRKVEIALNHVDKGKVVKIAKAEHKMLGWYGPGNSKTSAPGSMAHHYAFFPVEMRAAEMEWFSRSKENMHKYGDAECPNYKDHPSFFTIKLYCGGHFENLNSKFVGYKIDYFDFCNVDLMSIFEVGSMVSECIGRKSAWIELYFKAPNEGMKEIGKLENDVDVLVMTGLVSEKFLYVEVFVVLISTEPIGIEGLPIENTQTASPSSPIVVISVNEDSEADEDWHPDSSNDRNSK</sequence>
<reference evidence="3" key="2">
    <citation type="submission" date="2023-05" db="EMBL/GenBank/DDBJ databases">
        <authorList>
            <person name="Schelkunov M.I."/>
        </authorList>
    </citation>
    <scope>NUCLEOTIDE SEQUENCE</scope>
    <source>
        <strain evidence="3">Hsosn_3</strain>
        <tissue evidence="3">Leaf</tissue>
    </source>
</reference>
<dbReference type="GO" id="GO:0005684">
    <property type="term" value="C:U2-type spliceosomal complex"/>
    <property type="evidence" value="ECO:0007669"/>
    <property type="project" value="TreeGrafter"/>
</dbReference>
<dbReference type="PANTHER" id="PTHR15608">
    <property type="entry name" value="SPLICING FACTOR U2AF-ASSOCIATED PROTEIN 2"/>
    <property type="match status" value="1"/>
</dbReference>
<protein>
    <recommendedName>
        <fullName evidence="2">PB1-like domain-containing protein</fullName>
    </recommendedName>
</protein>
<dbReference type="InterPro" id="IPR058594">
    <property type="entry name" value="PB1-like_dom_pln"/>
</dbReference>
<organism evidence="3 4">
    <name type="scientific">Heracleum sosnowskyi</name>
    <dbReference type="NCBI Taxonomy" id="360622"/>
    <lineage>
        <taxon>Eukaryota</taxon>
        <taxon>Viridiplantae</taxon>
        <taxon>Streptophyta</taxon>
        <taxon>Embryophyta</taxon>
        <taxon>Tracheophyta</taxon>
        <taxon>Spermatophyta</taxon>
        <taxon>Magnoliopsida</taxon>
        <taxon>eudicotyledons</taxon>
        <taxon>Gunneridae</taxon>
        <taxon>Pentapetalae</taxon>
        <taxon>asterids</taxon>
        <taxon>campanulids</taxon>
        <taxon>Apiales</taxon>
        <taxon>Apiaceae</taxon>
        <taxon>Apioideae</taxon>
        <taxon>apioid superclade</taxon>
        <taxon>Tordylieae</taxon>
        <taxon>Tordyliinae</taxon>
        <taxon>Heracleum</taxon>
    </lineage>
</organism>
<proteinExistence type="predicted"/>
<comment type="caution">
    <text evidence="3">The sequence shown here is derived from an EMBL/GenBank/DDBJ whole genome shotgun (WGS) entry which is preliminary data.</text>
</comment>